<organism evidence="7">
    <name type="scientific">marine sediment metagenome</name>
    <dbReference type="NCBI Taxonomy" id="412755"/>
    <lineage>
        <taxon>unclassified sequences</taxon>
        <taxon>metagenomes</taxon>
        <taxon>ecological metagenomes</taxon>
    </lineage>
</organism>
<comment type="subcellular location">
    <subcellularLocation>
        <location evidence="1">Cell membrane</location>
        <topology evidence="1">Multi-pass membrane protein</topology>
    </subcellularLocation>
</comment>
<comment type="caution">
    <text evidence="7">The sequence shown here is derived from an EMBL/GenBank/DDBJ whole genome shotgun (WGS) entry which is preliminary data.</text>
</comment>
<dbReference type="InterPro" id="IPR003838">
    <property type="entry name" value="ABC3_permease_C"/>
</dbReference>
<name>X1KUB0_9ZZZZ</name>
<reference evidence="7" key="1">
    <citation type="journal article" date="2014" name="Front. Microbiol.">
        <title>High frequency of phylogenetically diverse reductive dehalogenase-homologous genes in deep subseafloor sedimentary metagenomes.</title>
        <authorList>
            <person name="Kawai M."/>
            <person name="Futagami T."/>
            <person name="Toyoda A."/>
            <person name="Takaki Y."/>
            <person name="Nishi S."/>
            <person name="Hori S."/>
            <person name="Arai W."/>
            <person name="Tsubouchi T."/>
            <person name="Morono Y."/>
            <person name="Uchiyama I."/>
            <person name="Ito T."/>
            <person name="Fujiyama A."/>
            <person name="Inagaki F."/>
            <person name="Takami H."/>
        </authorList>
    </citation>
    <scope>NUCLEOTIDE SEQUENCE</scope>
    <source>
        <strain evidence="7">Expedition CK06-06</strain>
    </source>
</reference>
<evidence type="ECO:0000256" key="2">
    <source>
        <dbReference type="ARBA" id="ARBA00022475"/>
    </source>
</evidence>
<evidence type="ECO:0000259" key="6">
    <source>
        <dbReference type="Pfam" id="PF02687"/>
    </source>
</evidence>
<keyword evidence="2" id="KW-1003">Cell membrane</keyword>
<dbReference type="AlphaFoldDB" id="X1KUB0"/>
<evidence type="ECO:0000313" key="7">
    <source>
        <dbReference type="EMBL" id="GAH97220.1"/>
    </source>
</evidence>
<accession>X1KUB0</accession>
<keyword evidence="4" id="KW-1133">Transmembrane helix</keyword>
<protein>
    <recommendedName>
        <fullName evidence="6">ABC3 transporter permease C-terminal domain-containing protein</fullName>
    </recommendedName>
</protein>
<evidence type="ECO:0000256" key="1">
    <source>
        <dbReference type="ARBA" id="ARBA00004651"/>
    </source>
</evidence>
<feature type="non-terminal residue" evidence="7">
    <location>
        <position position="1"/>
    </location>
</feature>
<gene>
    <name evidence="7" type="ORF">S03H2_73115</name>
</gene>
<sequence length="32" mass="3624">IREKEVGIRKVVGANRLQLILQFLGEAILLSF</sequence>
<keyword evidence="5" id="KW-0472">Membrane</keyword>
<evidence type="ECO:0000256" key="3">
    <source>
        <dbReference type="ARBA" id="ARBA00022692"/>
    </source>
</evidence>
<dbReference type="EMBL" id="BARU01049907">
    <property type="protein sequence ID" value="GAH97220.1"/>
    <property type="molecule type" value="Genomic_DNA"/>
</dbReference>
<evidence type="ECO:0000256" key="4">
    <source>
        <dbReference type="ARBA" id="ARBA00022989"/>
    </source>
</evidence>
<dbReference type="Pfam" id="PF02687">
    <property type="entry name" value="FtsX"/>
    <property type="match status" value="1"/>
</dbReference>
<proteinExistence type="predicted"/>
<evidence type="ECO:0000256" key="5">
    <source>
        <dbReference type="ARBA" id="ARBA00023136"/>
    </source>
</evidence>
<feature type="domain" description="ABC3 transporter permease C-terminal" evidence="6">
    <location>
        <begin position="2"/>
        <end position="32"/>
    </location>
</feature>
<keyword evidence="3" id="KW-0812">Transmembrane</keyword>
<feature type="non-terminal residue" evidence="7">
    <location>
        <position position="32"/>
    </location>
</feature>
<dbReference type="GO" id="GO:0005886">
    <property type="term" value="C:plasma membrane"/>
    <property type="evidence" value="ECO:0007669"/>
    <property type="project" value="UniProtKB-SubCell"/>
</dbReference>